<feature type="transmembrane region" description="Helical" evidence="1">
    <location>
        <begin position="272"/>
        <end position="295"/>
    </location>
</feature>
<protein>
    <recommendedName>
        <fullName evidence="4">NnrS family protein</fullName>
    </recommendedName>
</protein>
<proteinExistence type="predicted"/>
<dbReference type="AlphaFoldDB" id="A0A1F6TT76"/>
<gene>
    <name evidence="2" type="ORF">A2151_09630</name>
</gene>
<keyword evidence="1" id="KW-1133">Transmembrane helix</keyword>
<dbReference type="STRING" id="1817760.A2151_09630"/>
<feature type="transmembrane region" description="Helical" evidence="1">
    <location>
        <begin position="7"/>
        <end position="25"/>
    </location>
</feature>
<evidence type="ECO:0000256" key="1">
    <source>
        <dbReference type="SAM" id="Phobius"/>
    </source>
</evidence>
<dbReference type="Pfam" id="PF05940">
    <property type="entry name" value="NnrS"/>
    <property type="match status" value="1"/>
</dbReference>
<feature type="transmembrane region" description="Helical" evidence="1">
    <location>
        <begin position="209"/>
        <end position="229"/>
    </location>
</feature>
<evidence type="ECO:0008006" key="4">
    <source>
        <dbReference type="Google" id="ProtNLM"/>
    </source>
</evidence>
<feature type="transmembrane region" description="Helical" evidence="1">
    <location>
        <begin position="241"/>
        <end position="260"/>
    </location>
</feature>
<evidence type="ECO:0000313" key="3">
    <source>
        <dbReference type="Proteomes" id="UP000178885"/>
    </source>
</evidence>
<organism evidence="2 3">
    <name type="scientific">Candidatus Muproteobacteria bacterium RBG_16_65_34</name>
    <dbReference type="NCBI Taxonomy" id="1817760"/>
    <lineage>
        <taxon>Bacteria</taxon>
        <taxon>Pseudomonadati</taxon>
        <taxon>Pseudomonadota</taxon>
        <taxon>Candidatus Muproteobacteria</taxon>
    </lineage>
</organism>
<sequence length="359" mass="38268">MAPLRVLFPVAAAFAALAVPLWLAWPTLPARVSAPAWHGHEMLFGYTLAVAAGFLVTRAARAAPWILLATWAAGRAAALFADRPLALLLGLSFPAVLFAFAAPPLLRGAKRWENRIVPAVVAGLFAADATWWIGALRLDADVQLRALLAGVDLFALLMLIVGGRALPAAVGGYLERQGIPRRDRIRRGYELPLAALIGGAGLLDGFGFGFGAGLLCSAAAVVTAARVIPWQLHRTLARPELWALALGYVWLVPGLLLKGIAQISGIVPVTHVLHGITVGALGTLTLVMMARTIVLQARRPLDRFRDIAAGALMITAAALLRLTAPLVPTKPEPLLWLAAAMWSAAFLLLFLRIVRTPRR</sequence>
<dbReference type="InterPro" id="IPR010266">
    <property type="entry name" value="NnrS"/>
</dbReference>
<reference evidence="2 3" key="1">
    <citation type="journal article" date="2016" name="Nat. Commun.">
        <title>Thousands of microbial genomes shed light on interconnected biogeochemical processes in an aquifer system.</title>
        <authorList>
            <person name="Anantharaman K."/>
            <person name="Brown C.T."/>
            <person name="Hug L.A."/>
            <person name="Sharon I."/>
            <person name="Castelle C.J."/>
            <person name="Probst A.J."/>
            <person name="Thomas B.C."/>
            <person name="Singh A."/>
            <person name="Wilkins M.J."/>
            <person name="Karaoz U."/>
            <person name="Brodie E.L."/>
            <person name="Williams K.H."/>
            <person name="Hubbard S.S."/>
            <person name="Banfield J.F."/>
        </authorList>
    </citation>
    <scope>NUCLEOTIDE SEQUENCE [LARGE SCALE GENOMIC DNA]</scope>
</reference>
<dbReference type="Proteomes" id="UP000178885">
    <property type="component" value="Unassembled WGS sequence"/>
</dbReference>
<feature type="transmembrane region" description="Helical" evidence="1">
    <location>
        <begin position="334"/>
        <end position="354"/>
    </location>
</feature>
<keyword evidence="1" id="KW-0472">Membrane</keyword>
<feature type="transmembrane region" description="Helical" evidence="1">
    <location>
        <begin position="146"/>
        <end position="166"/>
    </location>
</feature>
<keyword evidence="1" id="KW-0812">Transmembrane</keyword>
<comment type="caution">
    <text evidence="2">The sequence shown here is derived from an EMBL/GenBank/DDBJ whole genome shotgun (WGS) entry which is preliminary data.</text>
</comment>
<accession>A0A1F6TT76</accession>
<name>A0A1F6TT76_9PROT</name>
<feature type="transmembrane region" description="Helical" evidence="1">
    <location>
        <begin position="307"/>
        <end position="328"/>
    </location>
</feature>
<evidence type="ECO:0000313" key="2">
    <source>
        <dbReference type="EMBL" id="OGI48266.1"/>
    </source>
</evidence>
<dbReference type="EMBL" id="MFSU01000033">
    <property type="protein sequence ID" value="OGI48266.1"/>
    <property type="molecule type" value="Genomic_DNA"/>
</dbReference>
<feature type="transmembrane region" description="Helical" evidence="1">
    <location>
        <begin position="116"/>
        <end position="134"/>
    </location>
</feature>
<feature type="transmembrane region" description="Helical" evidence="1">
    <location>
        <begin position="87"/>
        <end position="109"/>
    </location>
</feature>